<dbReference type="Pfam" id="PF03527">
    <property type="entry name" value="RHS"/>
    <property type="match status" value="1"/>
</dbReference>
<evidence type="ECO:0000313" key="4">
    <source>
        <dbReference type="Proteomes" id="UP000037088"/>
    </source>
</evidence>
<comment type="similarity">
    <text evidence="1">Belongs to the RHS family.</text>
</comment>
<reference evidence="3 4" key="1">
    <citation type="journal article" date="2015" name="Int. J. Syst. Evol. Microbiol.">
        <title>Erwinia iniecta sp. nov., isolated from Russian wheat aphids (Diuraphis noxia).</title>
        <authorList>
            <person name="Campillo T."/>
            <person name="Luna E."/>
            <person name="Portier P."/>
            <person name="Fischer-Le Saux M."/>
            <person name="Lapitan N."/>
            <person name="Tisserat N.A."/>
            <person name="Leach J.E."/>
        </authorList>
    </citation>
    <scope>NUCLEOTIDE SEQUENCE [LARGE SCALE GENOMIC DNA]</scope>
    <source>
        <strain evidence="3 4">B120</strain>
    </source>
</reference>
<dbReference type="Gene3D" id="2.180.10.10">
    <property type="entry name" value="RHS repeat-associated core"/>
    <property type="match status" value="1"/>
</dbReference>
<protein>
    <recommendedName>
        <fullName evidence="2">RHS protein conserved region domain-containing protein</fullName>
    </recommendedName>
</protein>
<dbReference type="PANTHER" id="PTHR32305:SF15">
    <property type="entry name" value="PROTEIN RHSA-RELATED"/>
    <property type="match status" value="1"/>
</dbReference>
<evidence type="ECO:0000256" key="1">
    <source>
        <dbReference type="ARBA" id="ARBA00009455"/>
    </source>
</evidence>
<dbReference type="NCBIfam" id="TIGR03696">
    <property type="entry name" value="Rhs_assc_core"/>
    <property type="match status" value="1"/>
</dbReference>
<gene>
    <name evidence="3" type="ORF">NG42_21660</name>
</gene>
<sequence length="240" mass="27687">AASNPVSPGAAAVAGNRVTQLNGIRWRYDAWGRVAEKVSGRERWRYRYDGEQRLAEVVHDTRDVRQPRRHVSFRYDPLGRRVSKTCWRQDEWGEVIGEPHTTRFVWEGLRLLQEIVDGVPLTWVYAGPQSYEPLARIDGAENPEIYWYHCRPDGTPETLTDESGAVRWRGSNGAWGKLLRETRQDAADFAQNLRMQGQYLDRETGLHYNLFRYYDPDCARFTQPDPIGVAGGLNLYQYAP</sequence>
<evidence type="ECO:0000313" key="3">
    <source>
        <dbReference type="EMBL" id="KOC86162.1"/>
    </source>
</evidence>
<dbReference type="PRINTS" id="PR00394">
    <property type="entry name" value="RHSPROTEIN"/>
</dbReference>
<dbReference type="Proteomes" id="UP000037088">
    <property type="component" value="Unassembled WGS sequence"/>
</dbReference>
<comment type="caution">
    <text evidence="3">The sequence shown here is derived from an EMBL/GenBank/DDBJ whole genome shotgun (WGS) entry which is preliminary data.</text>
</comment>
<dbReference type="PANTHER" id="PTHR32305">
    <property type="match status" value="1"/>
</dbReference>
<dbReference type="InterPro" id="IPR050708">
    <property type="entry name" value="T6SS_VgrG/RHS"/>
</dbReference>
<keyword evidence="4" id="KW-1185">Reference proteome</keyword>
<feature type="non-terminal residue" evidence="3">
    <location>
        <position position="1"/>
    </location>
</feature>
<organism evidence="3 4">
    <name type="scientific">Winslowiella iniecta</name>
    <dbReference type="NCBI Taxonomy" id="1560201"/>
    <lineage>
        <taxon>Bacteria</taxon>
        <taxon>Pseudomonadati</taxon>
        <taxon>Pseudomonadota</taxon>
        <taxon>Gammaproteobacteria</taxon>
        <taxon>Enterobacterales</taxon>
        <taxon>Erwiniaceae</taxon>
        <taxon>Winslowiella</taxon>
    </lineage>
</organism>
<feature type="non-terminal residue" evidence="3">
    <location>
        <position position="240"/>
    </location>
</feature>
<feature type="domain" description="RHS protein conserved region" evidence="2">
    <location>
        <begin position="145"/>
        <end position="181"/>
    </location>
</feature>
<dbReference type="EMBL" id="JRXE01000068">
    <property type="protein sequence ID" value="KOC86162.1"/>
    <property type="molecule type" value="Genomic_DNA"/>
</dbReference>
<proteinExistence type="inferred from homology"/>
<dbReference type="AlphaFoldDB" id="A0A0L7SSL3"/>
<dbReference type="InterPro" id="IPR022385">
    <property type="entry name" value="Rhs_assc_core"/>
</dbReference>
<dbReference type="InterPro" id="IPR001826">
    <property type="entry name" value="RHS"/>
</dbReference>
<dbReference type="RefSeq" id="WP_052903092.1">
    <property type="nucleotide sequence ID" value="NZ_JRXE01000068.1"/>
</dbReference>
<evidence type="ECO:0000259" key="2">
    <source>
        <dbReference type="Pfam" id="PF03527"/>
    </source>
</evidence>
<accession>A0A0L7SSL3</accession>
<name>A0A0L7SSL3_9GAMM</name>